<accession>A0A8J2PH38</accession>
<dbReference type="Pfam" id="PF00450">
    <property type="entry name" value="Peptidase_S10"/>
    <property type="match status" value="1"/>
</dbReference>
<keyword evidence="1" id="KW-0121">Carboxypeptidase</keyword>
<dbReference type="InterPro" id="IPR001563">
    <property type="entry name" value="Peptidase_S10"/>
</dbReference>
<dbReference type="Proteomes" id="UP000708208">
    <property type="component" value="Unassembled WGS sequence"/>
</dbReference>
<evidence type="ECO:0000313" key="8">
    <source>
        <dbReference type="Proteomes" id="UP000708208"/>
    </source>
</evidence>
<feature type="non-terminal residue" evidence="7">
    <location>
        <position position="1"/>
    </location>
</feature>
<organism evidence="7 8">
    <name type="scientific">Allacma fusca</name>
    <dbReference type="NCBI Taxonomy" id="39272"/>
    <lineage>
        <taxon>Eukaryota</taxon>
        <taxon>Metazoa</taxon>
        <taxon>Ecdysozoa</taxon>
        <taxon>Arthropoda</taxon>
        <taxon>Hexapoda</taxon>
        <taxon>Collembola</taxon>
        <taxon>Symphypleona</taxon>
        <taxon>Sminthuridae</taxon>
        <taxon>Allacma</taxon>
    </lineage>
</organism>
<keyword evidence="3" id="KW-0732">Signal</keyword>
<reference evidence="7" key="1">
    <citation type="submission" date="2021-06" db="EMBL/GenBank/DDBJ databases">
        <authorList>
            <person name="Hodson N. C."/>
            <person name="Mongue J. A."/>
            <person name="Jaron S. K."/>
        </authorList>
    </citation>
    <scope>NUCLEOTIDE SEQUENCE</scope>
</reference>
<keyword evidence="8" id="KW-1185">Reference proteome</keyword>
<evidence type="ECO:0000256" key="5">
    <source>
        <dbReference type="ARBA" id="ARBA00023180"/>
    </source>
</evidence>
<dbReference type="PANTHER" id="PTHR11802">
    <property type="entry name" value="SERINE PROTEASE FAMILY S10 SERINE CARBOXYPEPTIDASE"/>
    <property type="match status" value="1"/>
</dbReference>
<keyword evidence="6" id="KW-0175">Coiled coil</keyword>
<keyword evidence="5" id="KW-0325">Glycoprotein</keyword>
<name>A0A8J2PH38_9HEXA</name>
<dbReference type="OrthoDB" id="443318at2759"/>
<comment type="caution">
    <text evidence="7">The sequence shown here is derived from an EMBL/GenBank/DDBJ whole genome shotgun (WGS) entry which is preliminary data.</text>
</comment>
<dbReference type="AlphaFoldDB" id="A0A8J2PH38"/>
<keyword evidence="4" id="KW-0378">Hydrolase</keyword>
<gene>
    <name evidence="7" type="ORF">AFUS01_LOCUS39627</name>
</gene>
<evidence type="ECO:0000256" key="1">
    <source>
        <dbReference type="ARBA" id="ARBA00022645"/>
    </source>
</evidence>
<dbReference type="GO" id="GO:0004185">
    <property type="term" value="F:serine-type carboxypeptidase activity"/>
    <property type="evidence" value="ECO:0007669"/>
    <property type="project" value="InterPro"/>
</dbReference>
<dbReference type="PANTHER" id="PTHR11802:SF472">
    <property type="entry name" value="SERINE CARBOXYPEPTIDASE CPVL-RELATED"/>
    <property type="match status" value="1"/>
</dbReference>
<protein>
    <submittedName>
        <fullName evidence="7">Uncharacterized protein</fullName>
    </submittedName>
</protein>
<evidence type="ECO:0000256" key="3">
    <source>
        <dbReference type="ARBA" id="ARBA00022729"/>
    </source>
</evidence>
<feature type="coiled-coil region" evidence="6">
    <location>
        <begin position="164"/>
        <end position="191"/>
    </location>
</feature>
<evidence type="ECO:0000256" key="4">
    <source>
        <dbReference type="ARBA" id="ARBA00022801"/>
    </source>
</evidence>
<evidence type="ECO:0000313" key="7">
    <source>
        <dbReference type="EMBL" id="CAG7829783.1"/>
    </source>
</evidence>
<evidence type="ECO:0000256" key="6">
    <source>
        <dbReference type="SAM" id="Coils"/>
    </source>
</evidence>
<proteinExistence type="predicted"/>
<evidence type="ECO:0000256" key="2">
    <source>
        <dbReference type="ARBA" id="ARBA00022670"/>
    </source>
</evidence>
<dbReference type="EMBL" id="CAJVCH010552895">
    <property type="protein sequence ID" value="CAG7829783.1"/>
    <property type="molecule type" value="Genomic_DNA"/>
</dbReference>
<sequence length="370" mass="42301">LETPEKAPVIMWLNEVAGSSCLKGVFVENGPFYVDDNLELRDREFTWVRKYSMLYLDAPVGTGFSFTDKEEGYANNSEDEADEVFEALQQFFTLFSEFQDPDFYIAGEGLSVNHIPRMVKRVEAGNKEGKLKINLKGLLVGSPYMNSKIQSTFSDSWFNIGLIDEEQKKQMEAIENNVQSLIQEKKFAEAHVEVFKLIMVPESLYSKITGFASQQLNYLNGTDPPVLRNFAKFIGDKEVHNYLHVGLHNFEIFNFKVHDKFNPEIMAGDGKAMEAVLEDYKVLMYSGQMDPVIVHSQVTKAIEAFEWSGAAELKKTPRKIWRFGNDVAGYVKSVGKFHYVMLRKTGRYAAMDQPAWAFEMVQNFIDDKPF</sequence>
<dbReference type="GO" id="GO:0006508">
    <property type="term" value="P:proteolysis"/>
    <property type="evidence" value="ECO:0007669"/>
    <property type="project" value="UniProtKB-KW"/>
</dbReference>
<keyword evidence="2" id="KW-0645">Protease</keyword>